<dbReference type="Proteomes" id="UP000004259">
    <property type="component" value="Unassembled WGS sequence"/>
</dbReference>
<evidence type="ECO:0000313" key="1">
    <source>
        <dbReference type="EMBL" id="EGC04121.1"/>
    </source>
</evidence>
<dbReference type="AlphaFoldDB" id="E9S9C1"/>
<evidence type="ECO:0000313" key="2">
    <source>
        <dbReference type="Proteomes" id="UP000004259"/>
    </source>
</evidence>
<reference evidence="1 2" key="1">
    <citation type="submission" date="2011-02" db="EMBL/GenBank/DDBJ databases">
        <authorList>
            <person name="Nelson K.E."/>
            <person name="Sutton G."/>
            <person name="Torralba M."/>
            <person name="Durkin S."/>
            <person name="Harkins D."/>
            <person name="Montgomery R."/>
            <person name="Ziemer C."/>
            <person name="Klaassens E."/>
            <person name="Ocuiv P."/>
            <person name="Morrison M."/>
        </authorList>
    </citation>
    <scope>NUCLEOTIDE SEQUENCE [LARGE SCALE GENOMIC DNA]</scope>
    <source>
        <strain evidence="1 2">8</strain>
    </source>
</reference>
<organism evidence="1 2">
    <name type="scientific">Ruminococcus albus 8</name>
    <dbReference type="NCBI Taxonomy" id="246199"/>
    <lineage>
        <taxon>Bacteria</taxon>
        <taxon>Bacillati</taxon>
        <taxon>Bacillota</taxon>
        <taxon>Clostridia</taxon>
        <taxon>Eubacteriales</taxon>
        <taxon>Oscillospiraceae</taxon>
        <taxon>Ruminococcus</taxon>
    </lineage>
</organism>
<dbReference type="STRING" id="246199.CUS_6234"/>
<accession>E9S9C1</accession>
<dbReference type="RefSeq" id="WP_002847619.1">
    <property type="nucleotide sequence ID" value="NZ_ADKM02000040.1"/>
</dbReference>
<gene>
    <name evidence="1" type="ORF">CUS_6234</name>
</gene>
<proteinExistence type="predicted"/>
<sequence>MADNKNYEINNRLLEQSAFDRDNRSLSKKTFRNGKEEYEFNGMEYNILLDSWVSFKKDGVDYEFSRRWHNHVFSEEEVAELCSGGSVSFLTIEGELLYRVTGGLKPVLKRDTDMFESYAPSSYKLYPKTLCEFVPVRFPKKFEPPIRTFGYKSKTIFVREDASETTLYFNCKELPDAAQTAALLNGEIVELTAAELTDSDRPAYYYGYYQGADRQKTERLFDNSAPVGKAYVLYRRDVTKSGGEIRLNGLALPENLDSDKIMNEFLNVAELEEYHKAEDIRHFSDWVIQRAVPVFPAAWKGHIFTPEEILALSNGQCISFDYIDSEGMIRRANGALQLEWTYVEQTNPDNTVTEMPLAYLDLSDVPELPYDDGINYFLGMRFEERGFMDDFVIKDEIDEFISYDPDGFVPF</sequence>
<keyword evidence="2" id="KW-1185">Reference proteome</keyword>
<comment type="caution">
    <text evidence="1">The sequence shown here is derived from an EMBL/GenBank/DDBJ whole genome shotgun (WGS) entry which is preliminary data.</text>
</comment>
<dbReference type="EMBL" id="ADKM02000040">
    <property type="protein sequence ID" value="EGC04121.1"/>
    <property type="molecule type" value="Genomic_DNA"/>
</dbReference>
<name>E9S9C1_RUMAL</name>
<protein>
    <submittedName>
        <fullName evidence="1">Uncharacterized protein</fullName>
    </submittedName>
</protein>
<dbReference type="OrthoDB" id="9803554at2"/>